<gene>
    <name evidence="2" type="ORF">QR680_017099</name>
</gene>
<comment type="caution">
    <text evidence="2">The sequence shown here is derived from an EMBL/GenBank/DDBJ whole genome shotgun (WGS) entry which is preliminary data.</text>
</comment>
<keyword evidence="3" id="KW-1185">Reference proteome</keyword>
<proteinExistence type="predicted"/>
<reference evidence="2" key="1">
    <citation type="submission" date="2023-06" db="EMBL/GenBank/DDBJ databases">
        <title>Genomic analysis of the entomopathogenic nematode Steinernema hermaphroditum.</title>
        <authorList>
            <person name="Schwarz E.M."/>
            <person name="Heppert J.K."/>
            <person name="Baniya A."/>
            <person name="Schwartz H.T."/>
            <person name="Tan C.-H."/>
            <person name="Antoshechkin I."/>
            <person name="Sternberg P.W."/>
            <person name="Goodrich-Blair H."/>
            <person name="Dillman A.R."/>
        </authorList>
    </citation>
    <scope>NUCLEOTIDE SEQUENCE</scope>
    <source>
        <strain evidence="2">PS9179</strain>
        <tissue evidence="2">Whole animal</tissue>
    </source>
</reference>
<dbReference type="AlphaFoldDB" id="A0AA39LNE1"/>
<evidence type="ECO:0000313" key="2">
    <source>
        <dbReference type="EMBL" id="KAK0403742.1"/>
    </source>
</evidence>
<name>A0AA39LNE1_9BILA</name>
<evidence type="ECO:0000256" key="1">
    <source>
        <dbReference type="SAM" id="MobiDB-lite"/>
    </source>
</evidence>
<dbReference type="EMBL" id="JAUCMV010000004">
    <property type="protein sequence ID" value="KAK0403742.1"/>
    <property type="molecule type" value="Genomic_DNA"/>
</dbReference>
<evidence type="ECO:0000313" key="3">
    <source>
        <dbReference type="Proteomes" id="UP001175271"/>
    </source>
</evidence>
<dbReference type="Proteomes" id="UP001175271">
    <property type="component" value="Unassembled WGS sequence"/>
</dbReference>
<protein>
    <submittedName>
        <fullName evidence="2">Uncharacterized protein</fullName>
    </submittedName>
</protein>
<accession>A0AA39LNE1</accession>
<sequence length="177" mass="20299">MKETRGYVAHIHRRLMDTMDKGPELSGYPTRKPEPEPFGCTNDGQRFFSDHRTTHLRFSSTCTDGEIGIKKQARVKKASGAVVMSAGDEHIDDEQRFHDGSVQSQVKDVKSPDDDENDNRMKLKFIQNLLIEKNRMRELRHMDTFALLPTETLNHFYTVLTIQDDDCIVSNIKGWSG</sequence>
<feature type="region of interest" description="Disordered" evidence="1">
    <location>
        <begin position="19"/>
        <end position="38"/>
    </location>
</feature>
<feature type="region of interest" description="Disordered" evidence="1">
    <location>
        <begin position="95"/>
        <end position="118"/>
    </location>
</feature>
<organism evidence="2 3">
    <name type="scientific">Steinernema hermaphroditum</name>
    <dbReference type="NCBI Taxonomy" id="289476"/>
    <lineage>
        <taxon>Eukaryota</taxon>
        <taxon>Metazoa</taxon>
        <taxon>Ecdysozoa</taxon>
        <taxon>Nematoda</taxon>
        <taxon>Chromadorea</taxon>
        <taxon>Rhabditida</taxon>
        <taxon>Tylenchina</taxon>
        <taxon>Panagrolaimomorpha</taxon>
        <taxon>Strongyloidoidea</taxon>
        <taxon>Steinernematidae</taxon>
        <taxon>Steinernema</taxon>
    </lineage>
</organism>